<feature type="transmembrane region" description="Helical" evidence="1">
    <location>
        <begin position="55"/>
        <end position="75"/>
    </location>
</feature>
<dbReference type="AlphaFoldDB" id="A0AAW7K4V9"/>
<proteinExistence type="predicted"/>
<evidence type="ECO:0000313" key="4">
    <source>
        <dbReference type="EMBL" id="MDN0069981.1"/>
    </source>
</evidence>
<dbReference type="Pfam" id="PF07158">
    <property type="entry name" value="MatC_N"/>
    <property type="match status" value="1"/>
</dbReference>
<feature type="transmembrane region" description="Helical" evidence="1">
    <location>
        <begin position="294"/>
        <end position="319"/>
    </location>
</feature>
<evidence type="ECO:0000256" key="1">
    <source>
        <dbReference type="SAM" id="Phobius"/>
    </source>
</evidence>
<comment type="caution">
    <text evidence="4">The sequence shown here is derived from an EMBL/GenBank/DDBJ whole genome shotgun (WGS) entry which is preliminary data.</text>
</comment>
<gene>
    <name evidence="3" type="ORF">QVN30_00275</name>
    <name evidence="4" type="ORF">QVN40_09790</name>
</gene>
<sequence length="434" mass="46256">MESVLVILAIVLAIGLGEIFNINTGLIAGAFAYIIGCFVLGMSVDDLLGAWPTDLFMVIFSISLFFNFAVVNGTLEKVANVLLYRFRKLEQFLPLVLYFVTALVSGLGAAFFTSVAVMGAIGMVLCRNSNMNRLYAAMAVSLGALSGANFMVSAHGVLFNSLLSQVEGVADQASTITTNIFAVSFIYPIIVIGILCFIDMRNNRGKDSELRIEKPEPFTGKQRLNLALIFVMMLIVLGAPILSNVFSDVTWFVEACGRVDVTLVALVMAIVGYLCKLVDDPKPVFQRVPWDTIWLVGGVGMLVEVAVQAGTIDMLASLINMIPTPIVPIAVCVIAGIMSIFSSTLGVVAPLMFPMIPGFVAATGMSPSLFAVAIIIGAQSTSIAPFSTGGSLQLGASGLEGEEQDKFYNELLFKGTPLGMVFAAVASVVLMFIF</sequence>
<feature type="transmembrane region" description="Helical" evidence="1">
    <location>
        <begin position="95"/>
        <end position="122"/>
    </location>
</feature>
<evidence type="ECO:0000313" key="5">
    <source>
        <dbReference type="Proteomes" id="UP001168435"/>
    </source>
</evidence>
<keyword evidence="1" id="KW-1133">Transmembrane helix</keyword>
<keyword evidence="1" id="KW-0472">Membrane</keyword>
<dbReference type="EMBL" id="JAUEIQ010000001">
    <property type="protein sequence ID" value="MDN0062743.1"/>
    <property type="molecule type" value="Genomic_DNA"/>
</dbReference>
<feature type="transmembrane region" description="Helical" evidence="1">
    <location>
        <begin position="356"/>
        <end position="378"/>
    </location>
</feature>
<reference evidence="4" key="2">
    <citation type="submission" date="2023-08" db="EMBL/GenBank/DDBJ databases">
        <title>Identification and characterization of horizontal gene transfer across gut microbiota members of farm animals based on homology search.</title>
        <authorList>
            <person name="Schwarzerova J."/>
            <person name="Nykrynova M."/>
            <person name="Jureckova K."/>
            <person name="Cejkova D."/>
            <person name="Rychlik I."/>
        </authorList>
    </citation>
    <scope>NUCLEOTIDE SEQUENCE</scope>
    <source>
        <strain evidence="4">15_COKtk</strain>
        <strain evidence="3">176_SSukc20</strain>
    </source>
</reference>
<feature type="domain" description="Dicarboxylate carrier MatC N-terminal" evidence="2">
    <location>
        <begin position="3"/>
        <end position="148"/>
    </location>
</feature>
<dbReference type="RefSeq" id="WP_204540418.1">
    <property type="nucleotide sequence ID" value="NZ_JAUEIM010000006.1"/>
</dbReference>
<feature type="transmembrane region" description="Helical" evidence="1">
    <location>
        <begin position="179"/>
        <end position="198"/>
    </location>
</feature>
<evidence type="ECO:0000313" key="6">
    <source>
        <dbReference type="Proteomes" id="UP001168505"/>
    </source>
</evidence>
<feature type="transmembrane region" description="Helical" evidence="1">
    <location>
        <begin position="27"/>
        <end position="48"/>
    </location>
</feature>
<dbReference type="Proteomes" id="UP001168435">
    <property type="component" value="Unassembled WGS sequence"/>
</dbReference>
<reference evidence="4" key="1">
    <citation type="submission" date="2023-06" db="EMBL/GenBank/DDBJ databases">
        <authorList>
            <person name="Zeman M."/>
            <person name="Kubasova T."/>
            <person name="Jahodarova E."/>
            <person name="Nykrynova M."/>
            <person name="Rychlik I."/>
        </authorList>
    </citation>
    <scope>NUCLEOTIDE SEQUENCE</scope>
    <source>
        <strain evidence="4">15_COKtk</strain>
        <strain evidence="3">176_SSukc20</strain>
    </source>
</reference>
<feature type="transmembrane region" description="Helical" evidence="1">
    <location>
        <begin position="411"/>
        <end position="433"/>
    </location>
</feature>
<keyword evidence="5" id="KW-1185">Reference proteome</keyword>
<dbReference type="Proteomes" id="UP001168505">
    <property type="component" value="Unassembled WGS sequence"/>
</dbReference>
<protein>
    <submittedName>
        <fullName evidence="4">SLC13 family permease</fullName>
    </submittedName>
</protein>
<dbReference type="InterPro" id="IPR009827">
    <property type="entry name" value="MatC_N"/>
</dbReference>
<feature type="transmembrane region" description="Helical" evidence="1">
    <location>
        <begin position="224"/>
        <end position="243"/>
    </location>
</feature>
<organism evidence="4 6">
    <name type="scientific">Collinsella ihumii</name>
    <dbReference type="NCBI Taxonomy" id="1720204"/>
    <lineage>
        <taxon>Bacteria</taxon>
        <taxon>Bacillati</taxon>
        <taxon>Actinomycetota</taxon>
        <taxon>Coriobacteriia</taxon>
        <taxon>Coriobacteriales</taxon>
        <taxon>Coriobacteriaceae</taxon>
        <taxon>Collinsella</taxon>
    </lineage>
</organism>
<evidence type="ECO:0000259" key="2">
    <source>
        <dbReference type="Pfam" id="PF07158"/>
    </source>
</evidence>
<evidence type="ECO:0000313" key="3">
    <source>
        <dbReference type="EMBL" id="MDN0062743.1"/>
    </source>
</evidence>
<accession>A0AAW7K4V9</accession>
<feature type="transmembrane region" description="Helical" evidence="1">
    <location>
        <begin position="134"/>
        <end position="159"/>
    </location>
</feature>
<feature type="transmembrane region" description="Helical" evidence="1">
    <location>
        <begin position="249"/>
        <end position="274"/>
    </location>
</feature>
<feature type="transmembrane region" description="Helical" evidence="1">
    <location>
        <begin position="325"/>
        <end position="349"/>
    </location>
</feature>
<dbReference type="EMBL" id="JAUEIR010000008">
    <property type="protein sequence ID" value="MDN0069981.1"/>
    <property type="molecule type" value="Genomic_DNA"/>
</dbReference>
<keyword evidence="1" id="KW-0812">Transmembrane</keyword>
<name>A0AAW7K4V9_9ACTN</name>